<feature type="compositionally biased region" description="Acidic residues" evidence="1">
    <location>
        <begin position="497"/>
        <end position="506"/>
    </location>
</feature>
<evidence type="ECO:0000313" key="4">
    <source>
        <dbReference type="Proteomes" id="UP000483820"/>
    </source>
</evidence>
<accession>A0A6A5HMQ3</accession>
<gene>
    <name evidence="3" type="ORF">GCK72_000273</name>
</gene>
<dbReference type="CTD" id="9800171"/>
<dbReference type="InterPro" id="IPR053315">
    <property type="entry name" value="Peptidase_C14A"/>
</dbReference>
<proteinExistence type="predicted"/>
<dbReference type="PANTHER" id="PTHR23362">
    <property type="entry name" value="L-PLASTIN-RELATED"/>
    <property type="match status" value="1"/>
</dbReference>
<evidence type="ECO:0000256" key="1">
    <source>
        <dbReference type="SAM" id="MobiDB-lite"/>
    </source>
</evidence>
<feature type="region of interest" description="Disordered" evidence="1">
    <location>
        <begin position="496"/>
        <end position="533"/>
    </location>
</feature>
<protein>
    <recommendedName>
        <fullName evidence="2">SPK domain-containing protein</fullName>
    </recommendedName>
</protein>
<dbReference type="RefSeq" id="XP_053591024.1">
    <property type="nucleotide sequence ID" value="XM_053722379.1"/>
</dbReference>
<dbReference type="KEGG" id="crq:GCK72_000273"/>
<dbReference type="GeneID" id="9800171"/>
<dbReference type="InterPro" id="IPR006570">
    <property type="entry name" value="SPK_dom"/>
</dbReference>
<dbReference type="EMBL" id="WUAV01000001">
    <property type="protein sequence ID" value="KAF1768461.1"/>
    <property type="molecule type" value="Genomic_DNA"/>
</dbReference>
<name>A0A6A5HMQ3_CAERE</name>
<organism evidence="3 4">
    <name type="scientific">Caenorhabditis remanei</name>
    <name type="common">Caenorhabditis vulgaris</name>
    <dbReference type="NCBI Taxonomy" id="31234"/>
    <lineage>
        <taxon>Eukaryota</taxon>
        <taxon>Metazoa</taxon>
        <taxon>Ecdysozoa</taxon>
        <taxon>Nematoda</taxon>
        <taxon>Chromadorea</taxon>
        <taxon>Rhabditida</taxon>
        <taxon>Rhabditina</taxon>
        <taxon>Rhabditomorpha</taxon>
        <taxon>Rhabditoidea</taxon>
        <taxon>Rhabditidae</taxon>
        <taxon>Peloderinae</taxon>
        <taxon>Caenorhabditis</taxon>
    </lineage>
</organism>
<feature type="region of interest" description="Disordered" evidence="1">
    <location>
        <begin position="820"/>
        <end position="840"/>
    </location>
</feature>
<dbReference type="PANTHER" id="PTHR23362:SF8">
    <property type="entry name" value="SPK DOMAIN-CONTAINING PROTEIN"/>
    <property type="match status" value="1"/>
</dbReference>
<feature type="compositionally biased region" description="Basic residues" evidence="1">
    <location>
        <begin position="120"/>
        <end position="134"/>
    </location>
</feature>
<dbReference type="Proteomes" id="UP000483820">
    <property type="component" value="Chromosome I"/>
</dbReference>
<feature type="region of interest" description="Disordered" evidence="1">
    <location>
        <begin position="674"/>
        <end position="723"/>
    </location>
</feature>
<feature type="compositionally biased region" description="Acidic residues" evidence="1">
    <location>
        <begin position="181"/>
        <end position="190"/>
    </location>
</feature>
<sequence>MTRINEKDLLAFIMLKTAKATEPYPNKRNFKKFGFETGTDASDSSYFNVFRRIVDTLDTVRNYNLEEKARMLFMTSTSVEEDMLEEMRKIARIRVNDDYQIVSYRSKEGKMAFQGHPIKLKRRKNGGRKERKQHHPVDENLEESDGEEVCGAVLAGKEDPEGNQAVKAVKNHEEVLGAVGSDEEDSEDAEVPASEGDQAVEVAEDSENSLAEDMLQEDEQMEDSEDLEEPEPLGDSEIQKILEPLEEPLDEPLKDSEIQKILEDSIDENPEDDRQVDKEDSEGKEEIPDKIYGDLDENVAQPGDLELDELDEDVLLNEEFENMEDMETLDERALLDFDGEDFAERDFGEGPVPEDMEIDEIPEASTPSTFFDFSFDDSTVNNLLLENGDLGSLDNAVPKNMEPENLEILEIFDDVREEVNEGDFQEQPNEGDIEDFEEPIPEDEDLLNESLSESLKDYMENLTDEELLEADEINDQDEMDSDIPLDELRSFGSLAEETMDDSEKDDQLEHQVVSETQDAPRRNLKRKLESRENEPIAKKRIPGGEHESWSKFHSYVNNFGNGNETEKAILANEAFLKSIGQEFPFSGRSMMANKVQVAVLQKEDRAPGVQVSFIRLNRFHVAWVKAQKLREIENCAPEAVNERNFLGAEEFEAIPPPNEQNAPEADVNAPRALEPAASRDSLGASEASPEAACPDSEDPESEDVKPAVSRVTPKPVRQDSGFEESAIKTELLDQGYPGEAQNVQETEQNENCAEIAPEAVLGASEAQSERFSRFEIPLPLAETSPRVISTPPRPAVKTEILDQGFPGEAVVDASTPSATVIPPEQSEMIPPSDDTESTQDVKPVIPRVIPTPRAAKPELLDLVDASAPADVKPTVSRIIPKSERLDSEYEESVVRDQGYPDEDLLRVKPEHLFDAGYQEEEPCEPISPKLLTNRFFVNLEAFFNGFQSNEFTGLLQKVRQAKEKGETRGFRFTSDQLSIVIDICLTSMVKKSMNDEITRQSTLIPFMNEFLDGFLGEMMAIGCPKMTMAVTEHVNCEKKRISKEQRVRYGIINAHFSKMIDNLIN</sequence>
<comment type="caution">
    <text evidence="3">The sequence shown here is derived from an EMBL/GenBank/DDBJ whole genome shotgun (WGS) entry which is preliminary data.</text>
</comment>
<dbReference type="Pfam" id="PF04435">
    <property type="entry name" value="SPK"/>
    <property type="match status" value="1"/>
</dbReference>
<feature type="domain" description="SPK" evidence="2">
    <location>
        <begin position="5"/>
        <end position="115"/>
    </location>
</feature>
<dbReference type="AlphaFoldDB" id="A0A6A5HMQ3"/>
<dbReference type="SMART" id="SM00583">
    <property type="entry name" value="SPK"/>
    <property type="match status" value="1"/>
</dbReference>
<evidence type="ECO:0000313" key="3">
    <source>
        <dbReference type="EMBL" id="KAF1768461.1"/>
    </source>
</evidence>
<feature type="region of interest" description="Disordered" evidence="1">
    <location>
        <begin position="120"/>
        <end position="146"/>
    </location>
</feature>
<feature type="compositionally biased region" description="Basic and acidic residues" evidence="1">
    <location>
        <begin position="251"/>
        <end position="263"/>
    </location>
</feature>
<feature type="compositionally biased region" description="Acidic residues" evidence="1">
    <location>
        <begin position="214"/>
        <end position="234"/>
    </location>
</feature>
<feature type="region of interest" description="Disordered" evidence="1">
    <location>
        <begin position="177"/>
        <end position="297"/>
    </location>
</feature>
<reference evidence="3 4" key="1">
    <citation type="submission" date="2019-12" db="EMBL/GenBank/DDBJ databases">
        <title>Chromosome-level assembly of the Caenorhabditis remanei genome.</title>
        <authorList>
            <person name="Teterina A.A."/>
            <person name="Willis J.H."/>
            <person name="Phillips P.C."/>
        </authorList>
    </citation>
    <scope>NUCLEOTIDE SEQUENCE [LARGE SCALE GENOMIC DNA]</scope>
    <source>
        <strain evidence="3 4">PX506</strain>
        <tissue evidence="3">Whole organism</tissue>
    </source>
</reference>
<feature type="compositionally biased region" description="Basic and acidic residues" evidence="1">
    <location>
        <begin position="284"/>
        <end position="293"/>
    </location>
</feature>
<evidence type="ECO:0000259" key="2">
    <source>
        <dbReference type="SMART" id="SM00583"/>
    </source>
</evidence>
<feature type="compositionally biased region" description="Basic and acidic residues" evidence="1">
    <location>
        <begin position="518"/>
        <end position="533"/>
    </location>
</feature>